<keyword evidence="1" id="KW-0472">Membrane</keyword>
<keyword evidence="1" id="KW-1133">Transmembrane helix</keyword>
<organism evidence="2 3">
    <name type="scientific">Bradyrhizobium jicamae</name>
    <dbReference type="NCBI Taxonomy" id="280332"/>
    <lineage>
        <taxon>Bacteria</taxon>
        <taxon>Pseudomonadati</taxon>
        <taxon>Pseudomonadota</taxon>
        <taxon>Alphaproteobacteria</taxon>
        <taxon>Hyphomicrobiales</taxon>
        <taxon>Nitrobacteraceae</taxon>
        <taxon>Bradyrhizobium</taxon>
    </lineage>
</organism>
<name>A0ABS5FUJ6_9BRAD</name>
<dbReference type="EMBL" id="JAFCJH010000056">
    <property type="protein sequence ID" value="MBR0800509.1"/>
    <property type="molecule type" value="Genomic_DNA"/>
</dbReference>
<comment type="caution">
    <text evidence="2">The sequence shown here is derived from an EMBL/GenBank/DDBJ whole genome shotgun (WGS) entry which is preliminary data.</text>
</comment>
<feature type="transmembrane region" description="Helical" evidence="1">
    <location>
        <begin position="18"/>
        <end position="39"/>
    </location>
</feature>
<dbReference type="Proteomes" id="UP001315278">
    <property type="component" value="Unassembled WGS sequence"/>
</dbReference>
<evidence type="ECO:0000256" key="1">
    <source>
        <dbReference type="SAM" id="Phobius"/>
    </source>
</evidence>
<accession>A0ABS5FUJ6</accession>
<protein>
    <submittedName>
        <fullName evidence="2">Uncharacterized protein</fullName>
    </submittedName>
</protein>
<evidence type="ECO:0000313" key="3">
    <source>
        <dbReference type="Proteomes" id="UP001315278"/>
    </source>
</evidence>
<evidence type="ECO:0000313" key="2">
    <source>
        <dbReference type="EMBL" id="MBR0800509.1"/>
    </source>
</evidence>
<proteinExistence type="predicted"/>
<keyword evidence="3" id="KW-1185">Reference proteome</keyword>
<gene>
    <name evidence="2" type="ORF">JQ615_34615</name>
</gene>
<sequence>MEIVVAAIACYFASQYSLAFWLVILGIFYGLFGVAKSMINPAWYSQRRTMAGLDASNRMIALIVTKTITTVTLGAFAVRLADLAGYLS</sequence>
<dbReference type="RefSeq" id="WP_212494895.1">
    <property type="nucleotide sequence ID" value="NZ_JAFCJH010000056.1"/>
</dbReference>
<reference evidence="3" key="1">
    <citation type="journal article" date="2021" name="ISME J.">
        <title>Evolutionary origin and ecological implication of a unique nif island in free-living Bradyrhizobium lineages.</title>
        <authorList>
            <person name="Tao J."/>
        </authorList>
    </citation>
    <scope>NUCLEOTIDE SEQUENCE [LARGE SCALE GENOMIC DNA]</scope>
    <source>
        <strain evidence="3">SZCCT0434</strain>
    </source>
</reference>
<feature type="transmembrane region" description="Helical" evidence="1">
    <location>
        <begin position="60"/>
        <end position="81"/>
    </location>
</feature>
<keyword evidence="1" id="KW-0812">Transmembrane</keyword>